<proteinExistence type="predicted"/>
<comment type="caution">
    <text evidence="1">The sequence shown here is derived from an EMBL/GenBank/DDBJ whole genome shotgun (WGS) entry which is preliminary data.</text>
</comment>
<organism evidence="1 2">
    <name type="scientific">Nonomuraea spiralis</name>
    <dbReference type="NCBI Taxonomy" id="46182"/>
    <lineage>
        <taxon>Bacteria</taxon>
        <taxon>Bacillati</taxon>
        <taxon>Actinomycetota</taxon>
        <taxon>Actinomycetes</taxon>
        <taxon>Streptosporangiales</taxon>
        <taxon>Streptosporangiaceae</taxon>
        <taxon>Nonomuraea</taxon>
    </lineage>
</organism>
<accession>A0ABV5IXU6</accession>
<reference evidence="1 2" key="1">
    <citation type="submission" date="2024-09" db="EMBL/GenBank/DDBJ databases">
        <authorList>
            <person name="Sun Q."/>
            <person name="Mori K."/>
        </authorList>
    </citation>
    <scope>NUCLEOTIDE SEQUENCE [LARGE SCALE GENOMIC DNA]</scope>
    <source>
        <strain evidence="1 2">CCM 3426</strain>
    </source>
</reference>
<evidence type="ECO:0000313" key="2">
    <source>
        <dbReference type="Proteomes" id="UP001589647"/>
    </source>
</evidence>
<protein>
    <submittedName>
        <fullName evidence="1">Uncharacterized protein</fullName>
    </submittedName>
</protein>
<dbReference type="Proteomes" id="UP001589647">
    <property type="component" value="Unassembled WGS sequence"/>
</dbReference>
<name>A0ABV5IXU6_9ACTN</name>
<keyword evidence="2" id="KW-1185">Reference proteome</keyword>
<evidence type="ECO:0000313" key="1">
    <source>
        <dbReference type="EMBL" id="MFB9209291.1"/>
    </source>
</evidence>
<gene>
    <name evidence="1" type="ORF">ACFFV7_49480</name>
</gene>
<dbReference type="RefSeq" id="WP_189650825.1">
    <property type="nucleotide sequence ID" value="NZ_BMRC01000015.1"/>
</dbReference>
<dbReference type="EMBL" id="JBHMEI010000100">
    <property type="protein sequence ID" value="MFB9209291.1"/>
    <property type="molecule type" value="Genomic_DNA"/>
</dbReference>
<sequence length="294" mass="31834">MHKIVRLSDHFQGNVMKRTVVGVILIAGLAQLVAVPAQAARGNDPVEALRAALTRGKGVNIVATAKSDHGGGVFYTLDLDGTIGFGPQGEIASDTSQRMQFSKTMISALKKLGMAEELAVDELPLRVISSGYDDYVSGPRFADVLPRGTSWVRYAYTDLPASNPLLEVLEPATLKALLAHRTSWRGGVVKGMITSDKLVKISQSFASRFLGYSRSKPVSTISYTLRLSTTGLVERVTAKGVLHHWKGSVLRVTSDTRFSTWGRQVTIALPLQSEVLDQGQLEGKVPYEVPGAWN</sequence>